<keyword evidence="8" id="KW-1185">Reference proteome</keyword>
<dbReference type="InterPro" id="IPR018752">
    <property type="entry name" value="DabA"/>
</dbReference>
<dbReference type="PANTHER" id="PTHR38344">
    <property type="entry name" value="UPF0753 PROTEIN AQ_863"/>
    <property type="match status" value="1"/>
</dbReference>
<protein>
    <recommendedName>
        <fullName evidence="6">Probable inorganic carbon transporter subunit DabA</fullName>
    </recommendedName>
</protein>
<dbReference type="Pfam" id="PF10070">
    <property type="entry name" value="DabA"/>
    <property type="match status" value="1"/>
</dbReference>
<gene>
    <name evidence="6" type="primary">dabA</name>
    <name evidence="7" type="ORF">LV82_01668</name>
</gene>
<evidence type="ECO:0000256" key="5">
    <source>
        <dbReference type="ARBA" id="ARBA00023136"/>
    </source>
</evidence>
<feature type="binding site" evidence="6">
    <location>
        <position position="487"/>
    </location>
    <ligand>
        <name>Zn(2+)</name>
        <dbReference type="ChEBI" id="CHEBI:29105"/>
    </ligand>
</feature>
<evidence type="ECO:0000313" key="7">
    <source>
        <dbReference type="EMBL" id="PPB80935.1"/>
    </source>
</evidence>
<sequence length="1099" mass="118249">MFMKHDVIAPARMPEILRAAESALRAIPPAFGLEATVAVNPFLGQSGTDLATASALMARVAGESLTRPRAEFAAMIARGEISDDDLAAALIACESPFKPVDLAMLKARARTDAPPVNPLPTVADLAARVTGTDWPAVIARSLGLWAAGHYDRGQALWTPTPGREAYTAWREWASHDLTPEIAGLPGFCAHVAAAPDTAERAILRAAERLGLDEQAAPTAFHRLLMDLGGWAQLARGALWRAELRGGTDRDLAGLLAIRLIWEEALLTHVPQIGAEWARVVAAHAAPVVPTPDQVIDAILQDAAERAHQRDLARRLSAPAAVRSRPALQAAFCIDTRSEIFRRALEAQDAGIETLGFAGFFGLPLAHQQAGSDVVEDHLPALLVPQIRTCSHSPDEADSRIRARATRAWGRFRQAAVSSFAFVEAAGLTYGAKLLRSALRLGTDRAASSAPDILSAIPGPARAEIAARVLKAMGLARNQAPLVLLIGHGAQMQNNPHESAYHCGACGGHTGEVSARALAILLNDPETRAGLAAHGVTLAEDVRFVAGLHDTTTDEVTLFDDTGMFDGGDSLSKAREWLRAAGRLARAERAMSLPGATPDGLFARARDWAELRPEWGLAGCASLIAAPRSVTRLADLRGRSFLHSYDWRTDEGFATLELILTAPVVVASWIALQYYGSTVAPDSFGGGNKTLHNVVGGIGVVEGNGGRLRVGLPRQAVHDGQARRHDPLRLSVLIEAPQEPMAEILNRHPDLRALFDNGWVHLLALQDGRPVARWQKGRGFRPLSRRWGKAGFHPKRGDCAAARPCPRHGPALGTRFGGPWRRGLSLDHRVVRPAPIGVGIGHHQVDHDRHDRRQDLHAIAQLIAIDAGIPRCAAMDQLVAQHVKPIEQHRQDRGGILAGQGYVELLARPLELLGPVLISGNAMMVPPERRKDISVVQKDPDRPRKGRPHRAIDRARGVQVMQALKEGLQGVAFGQVKGFVGIGRVEGNPVEQKGRVRVIGFAFGPAQPADRAVNLQRHVGWKAVAQGTLTGLQLGMAQRSAWNGCLCHLRVSPCRHFPLSGSPIARDVKGLARGAGSISARHARYPAYHARGFRRNTRTA</sequence>
<comment type="cofactor">
    <cofactor evidence="6">
        <name>Zn(2+)</name>
        <dbReference type="ChEBI" id="CHEBI:29105"/>
    </cofactor>
</comment>
<evidence type="ECO:0000256" key="6">
    <source>
        <dbReference type="HAMAP-Rule" id="MF_01871"/>
    </source>
</evidence>
<comment type="caution">
    <text evidence="7">The sequence shown here is derived from an EMBL/GenBank/DDBJ whole genome shotgun (WGS) entry which is preliminary data.</text>
</comment>
<keyword evidence="2 6" id="KW-1003">Cell membrane</keyword>
<dbReference type="Proteomes" id="UP000239736">
    <property type="component" value="Unassembled WGS sequence"/>
</dbReference>
<organism evidence="7 8">
    <name type="scientific">Albidovulum inexpectatum</name>
    <dbReference type="NCBI Taxonomy" id="196587"/>
    <lineage>
        <taxon>Bacteria</taxon>
        <taxon>Pseudomonadati</taxon>
        <taxon>Pseudomonadota</taxon>
        <taxon>Alphaproteobacteria</taxon>
        <taxon>Rhodobacterales</taxon>
        <taxon>Paracoccaceae</taxon>
        <taxon>Albidovulum</taxon>
    </lineage>
</organism>
<comment type="similarity">
    <text evidence="6">Belongs to the inorganic carbon transporter (TC 9.A.2) DabA family.</text>
</comment>
<dbReference type="AlphaFoldDB" id="A0A2S5JI27"/>
<evidence type="ECO:0000256" key="4">
    <source>
        <dbReference type="ARBA" id="ARBA00022833"/>
    </source>
</evidence>
<dbReference type="EMBL" id="PRDS01000004">
    <property type="protein sequence ID" value="PPB80935.1"/>
    <property type="molecule type" value="Genomic_DNA"/>
</dbReference>
<keyword evidence="3 6" id="KW-0479">Metal-binding</keyword>
<dbReference type="GO" id="GO:0008270">
    <property type="term" value="F:zinc ion binding"/>
    <property type="evidence" value="ECO:0007669"/>
    <property type="project" value="UniProtKB-UniRule"/>
</dbReference>
<keyword evidence="1 6" id="KW-0813">Transport</keyword>
<accession>A0A2S5JI27</accession>
<dbReference type="PANTHER" id="PTHR38344:SF1">
    <property type="entry name" value="INORGANIC CARBON TRANSPORTER SUBUNIT DABA-RELATED"/>
    <property type="match status" value="1"/>
</dbReference>
<reference evidence="7 8" key="1">
    <citation type="submission" date="2018-01" db="EMBL/GenBank/DDBJ databases">
        <title>Genomic Encyclopedia of Archaeal and Bacterial Type Strains, Phase II (KMG-II): from individual species to whole genera.</title>
        <authorList>
            <person name="Goeker M."/>
        </authorList>
    </citation>
    <scope>NUCLEOTIDE SEQUENCE [LARGE SCALE GENOMIC DNA]</scope>
    <source>
        <strain evidence="7 8">DSM 12048</strain>
    </source>
</reference>
<keyword evidence="4 6" id="KW-0862">Zinc</keyword>
<evidence type="ECO:0000256" key="3">
    <source>
        <dbReference type="ARBA" id="ARBA00022723"/>
    </source>
</evidence>
<evidence type="ECO:0000256" key="1">
    <source>
        <dbReference type="ARBA" id="ARBA00022448"/>
    </source>
</evidence>
<feature type="binding site" evidence="6">
    <location>
        <position position="334"/>
    </location>
    <ligand>
        <name>Zn(2+)</name>
        <dbReference type="ChEBI" id="CHEBI:29105"/>
    </ligand>
</feature>
<comment type="function">
    <text evidence="6">Part of an energy-coupled inorganic carbon pump.</text>
</comment>
<dbReference type="HAMAP" id="MF_01871">
    <property type="entry name" value="DabA"/>
    <property type="match status" value="1"/>
</dbReference>
<feature type="binding site" evidence="6">
    <location>
        <position position="332"/>
    </location>
    <ligand>
        <name>Zn(2+)</name>
        <dbReference type="ChEBI" id="CHEBI:29105"/>
    </ligand>
</feature>
<comment type="subunit">
    <text evidence="6">Forms a complex with DabB.</text>
</comment>
<proteinExistence type="inferred from homology"/>
<keyword evidence="5 6" id="KW-0472">Membrane</keyword>
<evidence type="ECO:0000313" key="8">
    <source>
        <dbReference type="Proteomes" id="UP000239736"/>
    </source>
</evidence>
<dbReference type="RefSeq" id="WP_342750179.1">
    <property type="nucleotide sequence ID" value="NZ_PRDS01000004.1"/>
</dbReference>
<evidence type="ECO:0000256" key="2">
    <source>
        <dbReference type="ARBA" id="ARBA00022475"/>
    </source>
</evidence>
<comment type="subcellular location">
    <subcellularLocation>
        <location evidence="6">Cell membrane</location>
        <topology evidence="6">Peripheral membrane protein</topology>
    </subcellularLocation>
</comment>
<feature type="binding site" evidence="6">
    <location>
        <position position="502"/>
    </location>
    <ligand>
        <name>Zn(2+)</name>
        <dbReference type="ChEBI" id="CHEBI:29105"/>
    </ligand>
</feature>
<name>A0A2S5JI27_9RHOB</name>
<dbReference type="GO" id="GO:0005886">
    <property type="term" value="C:plasma membrane"/>
    <property type="evidence" value="ECO:0007669"/>
    <property type="project" value="UniProtKB-SubCell"/>
</dbReference>